<gene>
    <name evidence="1" type="ORF">MBJ925_LOCUS36113</name>
    <name evidence="2" type="ORF">SMN809_LOCUS12186</name>
</gene>
<accession>A0A816ZX37</accession>
<organism evidence="1 3">
    <name type="scientific">Rotaria magnacalcarata</name>
    <dbReference type="NCBI Taxonomy" id="392030"/>
    <lineage>
        <taxon>Eukaryota</taxon>
        <taxon>Metazoa</taxon>
        <taxon>Spiralia</taxon>
        <taxon>Gnathifera</taxon>
        <taxon>Rotifera</taxon>
        <taxon>Eurotatoria</taxon>
        <taxon>Bdelloidea</taxon>
        <taxon>Philodinida</taxon>
        <taxon>Philodinidae</taxon>
        <taxon>Rotaria</taxon>
    </lineage>
</organism>
<protein>
    <submittedName>
        <fullName evidence="1">Uncharacterized protein</fullName>
    </submittedName>
</protein>
<proteinExistence type="predicted"/>
<sequence>MSETYPAAKRARSGASASNKLANSVDVYNDANFLTKYINVNDNVLRLLLSGRVISGSFSELFQRSREIGWMAVFVEERQKLKLQEKLKSRRIILNRLIDECLQVFVGMT</sequence>
<reference evidence="1" key="1">
    <citation type="submission" date="2021-02" db="EMBL/GenBank/DDBJ databases">
        <authorList>
            <person name="Nowell W R."/>
        </authorList>
    </citation>
    <scope>NUCLEOTIDE SEQUENCE</scope>
</reference>
<dbReference type="EMBL" id="CAJOBI010004563">
    <property type="protein sequence ID" value="CAF4005692.1"/>
    <property type="molecule type" value="Genomic_DNA"/>
</dbReference>
<dbReference type="EMBL" id="CAJNRE010019888">
    <property type="protein sequence ID" value="CAF2215611.1"/>
    <property type="molecule type" value="Genomic_DNA"/>
</dbReference>
<dbReference type="Proteomes" id="UP000663824">
    <property type="component" value="Unassembled WGS sequence"/>
</dbReference>
<name>A0A816ZX37_9BILA</name>
<evidence type="ECO:0000313" key="3">
    <source>
        <dbReference type="Proteomes" id="UP000663824"/>
    </source>
</evidence>
<dbReference type="Proteomes" id="UP000676336">
    <property type="component" value="Unassembled WGS sequence"/>
</dbReference>
<evidence type="ECO:0000313" key="2">
    <source>
        <dbReference type="EMBL" id="CAF4005692.1"/>
    </source>
</evidence>
<comment type="caution">
    <text evidence="1">The sequence shown here is derived from an EMBL/GenBank/DDBJ whole genome shotgun (WGS) entry which is preliminary data.</text>
</comment>
<dbReference type="AlphaFoldDB" id="A0A816ZX37"/>
<evidence type="ECO:0000313" key="1">
    <source>
        <dbReference type="EMBL" id="CAF2215611.1"/>
    </source>
</evidence>